<evidence type="ECO:0000313" key="3">
    <source>
        <dbReference type="Proteomes" id="UP000019116"/>
    </source>
</evidence>
<organism evidence="2">
    <name type="scientific">Triticum aestivum</name>
    <name type="common">Wheat</name>
    <dbReference type="NCBI Taxonomy" id="4565"/>
    <lineage>
        <taxon>Eukaryota</taxon>
        <taxon>Viridiplantae</taxon>
        <taxon>Streptophyta</taxon>
        <taxon>Embryophyta</taxon>
        <taxon>Tracheophyta</taxon>
        <taxon>Spermatophyta</taxon>
        <taxon>Magnoliopsida</taxon>
        <taxon>Liliopsida</taxon>
        <taxon>Poales</taxon>
        <taxon>Poaceae</taxon>
        <taxon>BOP clade</taxon>
        <taxon>Pooideae</taxon>
        <taxon>Triticodae</taxon>
        <taxon>Triticeae</taxon>
        <taxon>Triticinae</taxon>
        <taxon>Triticum</taxon>
    </lineage>
</organism>
<reference evidence="2" key="2">
    <citation type="submission" date="2018-10" db="UniProtKB">
        <authorList>
            <consortium name="EnsemblPlants"/>
        </authorList>
    </citation>
    <scope>IDENTIFICATION</scope>
</reference>
<dbReference type="OrthoDB" id="1840965at2759"/>
<feature type="region of interest" description="Disordered" evidence="1">
    <location>
        <begin position="33"/>
        <end position="61"/>
    </location>
</feature>
<dbReference type="PANTHER" id="PTHR37264">
    <property type="entry name" value="RIBOSOMAL PROTEIN L31"/>
    <property type="match status" value="1"/>
</dbReference>
<dbReference type="Gramene" id="TraesCS5D02G288100.2">
    <property type="protein sequence ID" value="TraesCS5D02G288100.2"/>
    <property type="gene ID" value="TraesCS5D02G288100"/>
</dbReference>
<dbReference type="Gramene" id="TraesCS5D03G0658100.2">
    <property type="protein sequence ID" value="TraesCS5D03G0658100.2.CDS"/>
    <property type="gene ID" value="TraesCS5D03G0658100"/>
</dbReference>
<dbReference type="EnsemblPlants" id="TraesCS5D02G288100.2">
    <property type="protein sequence ID" value="TraesCS5D02G288100.2"/>
    <property type="gene ID" value="TraesCS5D02G288100"/>
</dbReference>
<protein>
    <submittedName>
        <fullName evidence="2">Uncharacterized protein</fullName>
    </submittedName>
</protein>
<sequence length="215" mass="24130">MNEGDGAMLLSNRFFYSLYYYLTHPASLSLTGGPSLTEPSPAPLAPSLSRESPTEERRRRGAAPLLSLSISSPCGCSAPSLSDVLMGGRRRRGGGCPLSLLWFPLSPLICFSSLGCSAKEDRDERQVGDQQHLSLLRWWFAPQVGRMRKGLHPQMQWISYVTQSGRLINIMMTKVNHTGKVYHMRAKRQMAQSLGQIAKFKRRYEQDAPEENQDK</sequence>
<gene>
    <name evidence="2" type="primary">LOC123122037</name>
</gene>
<dbReference type="CDD" id="cd23697">
    <property type="entry name" value="At5g55125"/>
    <property type="match status" value="1"/>
</dbReference>
<dbReference type="Proteomes" id="UP000019116">
    <property type="component" value="Chromosome 5D"/>
</dbReference>
<accession>A0A3B6MSV0</accession>
<name>A0A3B6MSV0_WHEAT</name>
<proteinExistence type="predicted"/>
<dbReference type="STRING" id="4565.A0A3B6MSV0"/>
<keyword evidence="3" id="KW-1185">Reference proteome</keyword>
<feature type="compositionally biased region" description="Low complexity" evidence="1">
    <location>
        <begin position="34"/>
        <end position="51"/>
    </location>
</feature>
<reference evidence="2" key="1">
    <citation type="submission" date="2018-08" db="EMBL/GenBank/DDBJ databases">
        <authorList>
            <person name="Rossello M."/>
        </authorList>
    </citation>
    <scope>NUCLEOTIDE SEQUENCE [LARGE SCALE GENOMIC DNA]</scope>
    <source>
        <strain evidence="2">cv. Chinese Spring</strain>
    </source>
</reference>
<evidence type="ECO:0000256" key="1">
    <source>
        <dbReference type="SAM" id="MobiDB-lite"/>
    </source>
</evidence>
<evidence type="ECO:0000313" key="2">
    <source>
        <dbReference type="EnsemblPlants" id="TraesCS5D02G288100.2"/>
    </source>
</evidence>
<dbReference type="AlphaFoldDB" id="A0A3B6MSV0"/>
<dbReference type="PANTHER" id="PTHR37264:SF1">
    <property type="entry name" value="RIBOSOMAL PROTEIN L31"/>
    <property type="match status" value="1"/>
</dbReference>